<dbReference type="AlphaFoldDB" id="A7SV99"/>
<evidence type="ECO:0000313" key="1">
    <source>
        <dbReference type="EMBL" id="EDO32372.1"/>
    </source>
</evidence>
<feature type="non-terminal residue" evidence="1">
    <location>
        <position position="51"/>
    </location>
</feature>
<feature type="non-terminal residue" evidence="1">
    <location>
        <position position="1"/>
    </location>
</feature>
<proteinExistence type="predicted"/>
<reference evidence="1 2" key="1">
    <citation type="journal article" date="2007" name="Science">
        <title>Sea anemone genome reveals ancestral eumetazoan gene repertoire and genomic organization.</title>
        <authorList>
            <person name="Putnam N.H."/>
            <person name="Srivastava M."/>
            <person name="Hellsten U."/>
            <person name="Dirks B."/>
            <person name="Chapman J."/>
            <person name="Salamov A."/>
            <person name="Terry A."/>
            <person name="Shapiro H."/>
            <person name="Lindquist E."/>
            <person name="Kapitonov V.V."/>
            <person name="Jurka J."/>
            <person name="Genikhovich G."/>
            <person name="Grigoriev I.V."/>
            <person name="Lucas S.M."/>
            <person name="Steele R.E."/>
            <person name="Finnerty J.R."/>
            <person name="Technau U."/>
            <person name="Martindale M.Q."/>
            <person name="Rokhsar D.S."/>
        </authorList>
    </citation>
    <scope>NUCLEOTIDE SEQUENCE [LARGE SCALE GENOMIC DNA]</scope>
    <source>
        <strain evidence="2">CH2 X CH6</strain>
    </source>
</reference>
<name>A7SV99_NEMVE</name>
<dbReference type="EMBL" id="DS469828">
    <property type="protein sequence ID" value="EDO32372.1"/>
    <property type="molecule type" value="Genomic_DNA"/>
</dbReference>
<evidence type="ECO:0008006" key="3">
    <source>
        <dbReference type="Google" id="ProtNLM"/>
    </source>
</evidence>
<protein>
    <recommendedName>
        <fullName evidence="3">Reverse transcriptase domain-containing protein</fullName>
    </recommendedName>
</protein>
<sequence>LLVKYADDITLSIPQRHNSADLSSVEVQNIKNWSKENRMTLNFSKIWEMVV</sequence>
<accession>A7SV99</accession>
<evidence type="ECO:0000313" key="2">
    <source>
        <dbReference type="Proteomes" id="UP000001593"/>
    </source>
</evidence>
<organism evidence="1 2">
    <name type="scientific">Nematostella vectensis</name>
    <name type="common">Starlet sea anemone</name>
    <dbReference type="NCBI Taxonomy" id="45351"/>
    <lineage>
        <taxon>Eukaryota</taxon>
        <taxon>Metazoa</taxon>
        <taxon>Cnidaria</taxon>
        <taxon>Anthozoa</taxon>
        <taxon>Hexacorallia</taxon>
        <taxon>Actiniaria</taxon>
        <taxon>Edwardsiidae</taxon>
        <taxon>Nematostella</taxon>
    </lineage>
</organism>
<dbReference type="HOGENOM" id="CLU_3112437_0_0_1"/>
<dbReference type="Proteomes" id="UP000001593">
    <property type="component" value="Unassembled WGS sequence"/>
</dbReference>
<gene>
    <name evidence="1" type="ORF">NEMVEDRAFT_v1g18236</name>
</gene>
<keyword evidence="2" id="KW-1185">Reference proteome</keyword>
<dbReference type="InParanoid" id="A7SV99"/>